<dbReference type="Pfam" id="PF08680">
    <property type="entry name" value="DUF1779"/>
    <property type="match status" value="1"/>
</dbReference>
<dbReference type="OrthoDB" id="2661047at2"/>
<comment type="caution">
    <text evidence="2">The sequence shown here is derived from an EMBL/GenBank/DDBJ whole genome shotgun (WGS) entry which is preliminary data.</text>
</comment>
<keyword evidence="1" id="KW-0812">Transmembrane</keyword>
<evidence type="ECO:0000313" key="2">
    <source>
        <dbReference type="EMBL" id="RAP76966.1"/>
    </source>
</evidence>
<dbReference type="RefSeq" id="WP_112879964.1">
    <property type="nucleotide sequence ID" value="NZ_QLUW01000001.1"/>
</dbReference>
<dbReference type="Proteomes" id="UP000249260">
    <property type="component" value="Unassembled WGS sequence"/>
</dbReference>
<dbReference type="InterPro" id="IPR036209">
    <property type="entry name" value="YwmB-like_sf"/>
</dbReference>
<evidence type="ECO:0000256" key="1">
    <source>
        <dbReference type="SAM" id="Phobius"/>
    </source>
</evidence>
<proteinExistence type="predicted"/>
<evidence type="ECO:0000313" key="3">
    <source>
        <dbReference type="Proteomes" id="UP000249260"/>
    </source>
</evidence>
<dbReference type="AlphaFoldDB" id="A0A328UAA1"/>
<name>A0A328UAA1_9BACL</name>
<keyword evidence="1" id="KW-1133">Transmembrane helix</keyword>
<protein>
    <recommendedName>
        <fullName evidence="4">TATA-box binding protein</fullName>
    </recommendedName>
</protein>
<feature type="transmembrane region" description="Helical" evidence="1">
    <location>
        <begin position="27"/>
        <end position="45"/>
    </location>
</feature>
<keyword evidence="3" id="KW-1185">Reference proteome</keyword>
<dbReference type="SUPFAM" id="SSF143842">
    <property type="entry name" value="YwmB-like"/>
    <property type="match status" value="1"/>
</dbReference>
<accession>A0A328UAA1</accession>
<sequence length="271" mass="29125">MSHYVPRSRTESDSFPSLRRQKRTPNWGIIIAALILLAAGCWTVYAGKTKSSNTAAGERLLHDFEAVYAWSGSEYIGGAEGAHWSFRWDGRADRKEAEQLAASLGFTLSSGLDEDEPVDIMAANDAERMKLWIHSRSDAFDPAGAKPYELILLLDLGAGSARSEMEEALGRIGRAAEDLDIRAGFTVRGAPIREGGAARLAEAASAQEVEAYDDGHTQSLTYFSKLLQSSVQSGDAKVNLQLAESAGAGGESSELIIGVPLITGDYTLQNN</sequence>
<dbReference type="Gene3D" id="3.30.360.40">
    <property type="entry name" value="YwmB-like"/>
    <property type="match status" value="1"/>
</dbReference>
<keyword evidence="1" id="KW-0472">Membrane</keyword>
<dbReference type="InterPro" id="IPR014794">
    <property type="entry name" value="DUF1779"/>
</dbReference>
<dbReference type="EMBL" id="QLUW01000001">
    <property type="protein sequence ID" value="RAP76966.1"/>
    <property type="molecule type" value="Genomic_DNA"/>
</dbReference>
<gene>
    <name evidence="2" type="ORF">DL346_00190</name>
</gene>
<reference evidence="2 3" key="1">
    <citation type="submission" date="2018-06" db="EMBL/GenBank/DDBJ databases">
        <title>Paenibacillus montanisoli sp. nov., isolated from mountain area soil.</title>
        <authorList>
            <person name="Wu M."/>
        </authorList>
    </citation>
    <scope>NUCLEOTIDE SEQUENCE [LARGE SCALE GENOMIC DNA]</scope>
    <source>
        <strain evidence="2 3">RA17</strain>
    </source>
</reference>
<evidence type="ECO:0008006" key="4">
    <source>
        <dbReference type="Google" id="ProtNLM"/>
    </source>
</evidence>
<organism evidence="2 3">
    <name type="scientific">Paenibacillus montanisoli</name>
    <dbReference type="NCBI Taxonomy" id="2081970"/>
    <lineage>
        <taxon>Bacteria</taxon>
        <taxon>Bacillati</taxon>
        <taxon>Bacillota</taxon>
        <taxon>Bacilli</taxon>
        <taxon>Bacillales</taxon>
        <taxon>Paenibacillaceae</taxon>
        <taxon>Paenibacillus</taxon>
    </lineage>
</organism>